<dbReference type="AlphaFoldDB" id="A0AAE0L2A9"/>
<feature type="compositionally biased region" description="Low complexity" evidence="1">
    <location>
        <begin position="32"/>
        <end position="43"/>
    </location>
</feature>
<feature type="region of interest" description="Disordered" evidence="1">
    <location>
        <begin position="27"/>
        <end position="57"/>
    </location>
</feature>
<accession>A0AAE0L2A9</accession>
<keyword evidence="3" id="KW-1185">Reference proteome</keyword>
<comment type="caution">
    <text evidence="2">The sequence shown here is derived from an EMBL/GenBank/DDBJ whole genome shotgun (WGS) entry which is preliminary data.</text>
</comment>
<proteinExistence type="predicted"/>
<feature type="non-terminal residue" evidence="2">
    <location>
        <position position="192"/>
    </location>
</feature>
<name>A0AAE0L2A9_9CHLO</name>
<reference evidence="2 3" key="1">
    <citation type="journal article" date="2015" name="Genome Biol. Evol.">
        <title>Comparative Genomics of a Bacterivorous Green Alga Reveals Evolutionary Causalities and Consequences of Phago-Mixotrophic Mode of Nutrition.</title>
        <authorList>
            <person name="Burns J.A."/>
            <person name="Paasch A."/>
            <person name="Narechania A."/>
            <person name="Kim E."/>
        </authorList>
    </citation>
    <scope>NUCLEOTIDE SEQUENCE [LARGE SCALE GENOMIC DNA]</scope>
    <source>
        <strain evidence="2 3">PLY_AMNH</strain>
    </source>
</reference>
<dbReference type="EMBL" id="LGRX02011231">
    <property type="protein sequence ID" value="KAK3269120.1"/>
    <property type="molecule type" value="Genomic_DNA"/>
</dbReference>
<evidence type="ECO:0000313" key="2">
    <source>
        <dbReference type="EMBL" id="KAK3269120.1"/>
    </source>
</evidence>
<organism evidence="2 3">
    <name type="scientific">Cymbomonas tetramitiformis</name>
    <dbReference type="NCBI Taxonomy" id="36881"/>
    <lineage>
        <taxon>Eukaryota</taxon>
        <taxon>Viridiplantae</taxon>
        <taxon>Chlorophyta</taxon>
        <taxon>Pyramimonadophyceae</taxon>
        <taxon>Pyramimonadales</taxon>
        <taxon>Pyramimonadaceae</taxon>
        <taxon>Cymbomonas</taxon>
    </lineage>
</organism>
<evidence type="ECO:0000313" key="3">
    <source>
        <dbReference type="Proteomes" id="UP001190700"/>
    </source>
</evidence>
<dbReference type="Proteomes" id="UP001190700">
    <property type="component" value="Unassembled WGS sequence"/>
</dbReference>
<evidence type="ECO:0000256" key="1">
    <source>
        <dbReference type="SAM" id="MobiDB-lite"/>
    </source>
</evidence>
<gene>
    <name evidence="2" type="ORF">CYMTET_22417</name>
</gene>
<protein>
    <submittedName>
        <fullName evidence="2">Uncharacterized protein</fullName>
    </submittedName>
</protein>
<sequence length="192" mass="21170">MLQLTGVSFSNSVKFCIPHHQRRCQKSYKAGSTSRLPTTRTTRGWSASAPHSDPQRRFWGSHTGYAEGSTNCRSRRLVSKTRAQKDEEGVPDLASPGRLSLIVDFCYNSGFDYEYEELKQRVEEELPGAFQITGRSASYLGAGCFEVMVCGAPLAAELATIDLENSLGMSLGDLQPSFEEHSYSPEGVVIFS</sequence>